<sequence length="138" mass="16482">MKEIERKNIIDLPYSLHDAKVNKIEIISDKVILYFNEGYYKIDNDCNLTKGFIEFNNVDLDYCSVCIFNLEGNLGKFSGEKFNLQDFVEKFNNINFEIIDETYGYNQSKFFGYVYEEDITKEFIIEIYHFSNMKYITE</sequence>
<organism evidence="1 2">
    <name type="scientific">Paraclostridium bifermentans</name>
    <name type="common">Clostridium bifermentans</name>
    <dbReference type="NCBI Taxonomy" id="1490"/>
    <lineage>
        <taxon>Bacteria</taxon>
        <taxon>Bacillati</taxon>
        <taxon>Bacillota</taxon>
        <taxon>Clostridia</taxon>
        <taxon>Peptostreptococcales</taxon>
        <taxon>Peptostreptococcaceae</taxon>
        <taxon>Paraclostridium</taxon>
    </lineage>
</organism>
<dbReference type="Proteomes" id="UP001239169">
    <property type="component" value="Plasmid unnamed5"/>
</dbReference>
<gene>
    <name evidence="1" type="ORF">QJS64_20425</name>
</gene>
<protein>
    <submittedName>
        <fullName evidence="1">Uncharacterized protein</fullName>
    </submittedName>
</protein>
<accession>A0ABY8R885</accession>
<keyword evidence="1" id="KW-0614">Plasmid</keyword>
<reference evidence="1 2" key="1">
    <citation type="submission" date="2023-04" db="EMBL/GenBank/DDBJ databases">
        <title>Bacteria Genome Submission.</title>
        <authorList>
            <person name="Isaac P."/>
        </authorList>
    </citation>
    <scope>NUCLEOTIDE SEQUENCE [LARGE SCALE GENOMIC DNA]</scope>
    <source>
        <strain evidence="1 2">SampleS7P1</strain>
        <plasmid evidence="1 2">unnamed5</plasmid>
    </source>
</reference>
<name>A0ABY8R885_PARBF</name>
<evidence type="ECO:0000313" key="1">
    <source>
        <dbReference type="EMBL" id="WGX77650.1"/>
    </source>
</evidence>
<geneLocation type="plasmid" evidence="1 2">
    <name>unnamed5</name>
</geneLocation>
<keyword evidence="2" id="KW-1185">Reference proteome</keyword>
<dbReference type="EMBL" id="CP124690">
    <property type="protein sequence ID" value="WGX77650.1"/>
    <property type="molecule type" value="Genomic_DNA"/>
</dbReference>
<proteinExistence type="predicted"/>
<evidence type="ECO:0000313" key="2">
    <source>
        <dbReference type="Proteomes" id="UP001239169"/>
    </source>
</evidence>